<dbReference type="Proteomes" id="UP001056120">
    <property type="component" value="Linkage Group LG27"/>
</dbReference>
<evidence type="ECO:0000313" key="1">
    <source>
        <dbReference type="EMBL" id="KAI3687942.1"/>
    </source>
</evidence>
<evidence type="ECO:0000313" key="2">
    <source>
        <dbReference type="Proteomes" id="UP001056120"/>
    </source>
</evidence>
<dbReference type="EMBL" id="CM042044">
    <property type="protein sequence ID" value="KAI3687942.1"/>
    <property type="molecule type" value="Genomic_DNA"/>
</dbReference>
<name>A0ACB8YRN4_9ASTR</name>
<protein>
    <submittedName>
        <fullName evidence="1">Uncharacterized protein</fullName>
    </submittedName>
</protein>
<keyword evidence="2" id="KW-1185">Reference proteome</keyword>
<gene>
    <name evidence="1" type="ORF">L1987_81647</name>
</gene>
<reference evidence="2" key="1">
    <citation type="journal article" date="2022" name="Mol. Ecol. Resour.">
        <title>The genomes of chicory, endive, great burdock and yacon provide insights into Asteraceae palaeo-polyploidization history and plant inulin production.</title>
        <authorList>
            <person name="Fan W."/>
            <person name="Wang S."/>
            <person name="Wang H."/>
            <person name="Wang A."/>
            <person name="Jiang F."/>
            <person name="Liu H."/>
            <person name="Zhao H."/>
            <person name="Xu D."/>
            <person name="Zhang Y."/>
        </authorList>
    </citation>
    <scope>NUCLEOTIDE SEQUENCE [LARGE SCALE GENOMIC DNA]</scope>
    <source>
        <strain evidence="2">cv. Yunnan</strain>
    </source>
</reference>
<comment type="caution">
    <text evidence="1">The sequence shown here is derived from an EMBL/GenBank/DDBJ whole genome shotgun (WGS) entry which is preliminary data.</text>
</comment>
<reference evidence="1 2" key="2">
    <citation type="journal article" date="2022" name="Mol. Ecol. Resour.">
        <title>The genomes of chicory, endive, great burdock and yacon provide insights into Asteraceae paleo-polyploidization history and plant inulin production.</title>
        <authorList>
            <person name="Fan W."/>
            <person name="Wang S."/>
            <person name="Wang H."/>
            <person name="Wang A."/>
            <person name="Jiang F."/>
            <person name="Liu H."/>
            <person name="Zhao H."/>
            <person name="Xu D."/>
            <person name="Zhang Y."/>
        </authorList>
    </citation>
    <scope>NUCLEOTIDE SEQUENCE [LARGE SCALE GENOMIC DNA]</scope>
    <source>
        <strain evidence="2">cv. Yunnan</strain>
        <tissue evidence="1">Leaves</tissue>
    </source>
</reference>
<proteinExistence type="predicted"/>
<organism evidence="1 2">
    <name type="scientific">Smallanthus sonchifolius</name>
    <dbReference type="NCBI Taxonomy" id="185202"/>
    <lineage>
        <taxon>Eukaryota</taxon>
        <taxon>Viridiplantae</taxon>
        <taxon>Streptophyta</taxon>
        <taxon>Embryophyta</taxon>
        <taxon>Tracheophyta</taxon>
        <taxon>Spermatophyta</taxon>
        <taxon>Magnoliopsida</taxon>
        <taxon>eudicotyledons</taxon>
        <taxon>Gunneridae</taxon>
        <taxon>Pentapetalae</taxon>
        <taxon>asterids</taxon>
        <taxon>campanulids</taxon>
        <taxon>Asterales</taxon>
        <taxon>Asteraceae</taxon>
        <taxon>Asteroideae</taxon>
        <taxon>Heliantheae alliance</taxon>
        <taxon>Millerieae</taxon>
        <taxon>Smallanthus</taxon>
    </lineage>
</organism>
<accession>A0ACB8YRN4</accession>
<sequence>MAGDMKATTRLFLCGGNGGMWQQRIFYVFKDELARGDVPKSVQCYMHESGATEEEARGYIKEMIGDAWKKLNKERTLANSQFSREYIEYAANMARMAQFMYGEGDGHGRPEITKSHQSSLLFNPIKGTK</sequence>